<dbReference type="Proteomes" id="UP000182444">
    <property type="component" value="Chromosome 1B"/>
</dbReference>
<proteinExistence type="predicted"/>
<dbReference type="RefSeq" id="XP_068138185.1">
    <property type="nucleotide sequence ID" value="XM_068282084.1"/>
</dbReference>
<dbReference type="VEuPathDB" id="FungiDB:YALI1_B17299t"/>
<evidence type="ECO:0000313" key="1">
    <source>
        <dbReference type="EMBL" id="AOW01630.1"/>
    </source>
</evidence>
<dbReference type="GeneID" id="94582732"/>
<dbReference type="AlphaFoldDB" id="A0A1D8N7L8"/>
<accession>A0A1D8N7L8</accession>
<organism evidence="1 2">
    <name type="scientific">Yarrowia lipolytica</name>
    <name type="common">Candida lipolytica</name>
    <dbReference type="NCBI Taxonomy" id="4952"/>
    <lineage>
        <taxon>Eukaryota</taxon>
        <taxon>Fungi</taxon>
        <taxon>Dikarya</taxon>
        <taxon>Ascomycota</taxon>
        <taxon>Saccharomycotina</taxon>
        <taxon>Dipodascomycetes</taxon>
        <taxon>Dipodascales</taxon>
        <taxon>Dipodascales incertae sedis</taxon>
        <taxon>Yarrowia</taxon>
    </lineage>
</organism>
<protein>
    <submittedName>
        <fullName evidence="1">Uncharacterized protein</fullName>
    </submittedName>
</protein>
<reference evidence="1 2" key="1">
    <citation type="journal article" date="2016" name="PLoS ONE">
        <title>Sequence Assembly of Yarrowia lipolytica Strain W29/CLIB89 Shows Transposable Element Diversity.</title>
        <authorList>
            <person name="Magnan C."/>
            <person name="Yu J."/>
            <person name="Chang I."/>
            <person name="Jahn E."/>
            <person name="Kanomata Y."/>
            <person name="Wu J."/>
            <person name="Zeller M."/>
            <person name="Oakes M."/>
            <person name="Baldi P."/>
            <person name="Sandmeyer S."/>
        </authorList>
    </citation>
    <scope>NUCLEOTIDE SEQUENCE [LARGE SCALE GENOMIC DNA]</scope>
    <source>
        <strain evidence="2">CLIB89(W29)</strain>
    </source>
</reference>
<gene>
    <name evidence="1" type="ORF">YALI1_B17299t</name>
</gene>
<sequence length="166" mass="19027">MTLRKTTTSPGRQQSHKFLHLMADISTSAREMGDTPERPRFHQRRIQGCGASVIRPIIQGSARSIIFCQSAKFFFSMLTRMKIFRQWDSLKDWIFTESEMWSTSPFSQGIWNSDAPRENIKQVKTPANICGNWPYGIWKMEEIPSGTQGGRPATLGHVQKRVCFNS</sequence>
<dbReference type="EMBL" id="CP017554">
    <property type="protein sequence ID" value="AOW01630.1"/>
    <property type="molecule type" value="Genomic_DNA"/>
</dbReference>
<name>A0A1D8N7L8_YARLL</name>
<evidence type="ECO:0000313" key="2">
    <source>
        <dbReference type="Proteomes" id="UP000182444"/>
    </source>
</evidence>